<comment type="function">
    <text evidence="5">Key component of the ribosome quality control system (RQC), a ribosome-associated complex that mediates the extraction of incompletely synthesized nascent chains from stalled ribosomes and their subsequent degradation. RqcH recruits Ala-charged tRNA, and with RqcP directs the elongation of stalled nascent chains on 50S ribosomal subunits, leading to non-templated C-terminal alanine extensions (Ala tail). The Ala tail promotes nascent chain degradation. May add between 1 and at least 8 Ala residues. Binds to stalled 50S ribosomal subunits.</text>
</comment>
<name>F7NLD1_9FIRM</name>
<keyword evidence="2 5" id="KW-0699">rRNA-binding</keyword>
<comment type="similarity">
    <text evidence="5">Belongs to the NEMF family.</text>
</comment>
<dbReference type="Gene3D" id="2.30.310.10">
    <property type="entry name" value="ibrinogen binding protein from staphylococcus aureus domain"/>
    <property type="match status" value="1"/>
</dbReference>
<evidence type="ECO:0000259" key="6">
    <source>
        <dbReference type="Pfam" id="PF05670"/>
    </source>
</evidence>
<protein>
    <recommendedName>
        <fullName evidence="5">Rqc2 homolog RqcH</fullName>
        <shortName evidence="5">RqcH</shortName>
    </recommendedName>
</protein>
<dbReference type="PANTHER" id="PTHR15239">
    <property type="entry name" value="NUCLEAR EXPORT MEDIATOR FACTOR NEMF"/>
    <property type="match status" value="1"/>
</dbReference>
<dbReference type="AlphaFoldDB" id="F7NLD1"/>
<gene>
    <name evidence="5" type="primary">rqcH</name>
    <name evidence="7" type="ORF">ALO_14517</name>
</gene>
<accession>F7NLD1</accession>
<keyword evidence="8" id="KW-1185">Reference proteome</keyword>
<evidence type="ECO:0000313" key="7">
    <source>
        <dbReference type="EMBL" id="EGO63236.1"/>
    </source>
</evidence>
<organism evidence="7 8">
    <name type="scientific">Acetonema longum DSM 6540</name>
    <dbReference type="NCBI Taxonomy" id="1009370"/>
    <lineage>
        <taxon>Bacteria</taxon>
        <taxon>Bacillati</taxon>
        <taxon>Bacillota</taxon>
        <taxon>Negativicutes</taxon>
        <taxon>Acetonemataceae</taxon>
        <taxon>Acetonema</taxon>
    </lineage>
</organism>
<dbReference type="FunFam" id="2.30.310.10:FF:000004">
    <property type="entry name" value="Fibronectin-binding protein A"/>
    <property type="match status" value="1"/>
</dbReference>
<dbReference type="GO" id="GO:0043023">
    <property type="term" value="F:ribosomal large subunit binding"/>
    <property type="evidence" value="ECO:0007669"/>
    <property type="project" value="UniProtKB-UniRule"/>
</dbReference>
<dbReference type="HAMAP" id="MF_00844_B">
    <property type="entry name" value="RqcH_B"/>
    <property type="match status" value="1"/>
</dbReference>
<feature type="domain" description="NFACT RNA-binding" evidence="6">
    <location>
        <begin position="486"/>
        <end position="570"/>
    </location>
</feature>
<reference evidence="7 8" key="1">
    <citation type="journal article" date="2011" name="EMBO J.">
        <title>Structural diversity of bacterial flagellar motors.</title>
        <authorList>
            <person name="Chen S."/>
            <person name="Beeby M."/>
            <person name="Murphy G.E."/>
            <person name="Leadbetter J.R."/>
            <person name="Hendrixson D.R."/>
            <person name="Briegel A."/>
            <person name="Li Z."/>
            <person name="Shi J."/>
            <person name="Tocheva E.I."/>
            <person name="Muller A."/>
            <person name="Dobro M.J."/>
            <person name="Jensen G.J."/>
        </authorList>
    </citation>
    <scope>NUCLEOTIDE SEQUENCE [LARGE SCALE GENOMIC DNA]</scope>
    <source>
        <strain evidence="7 8">DSM 6540</strain>
    </source>
</reference>
<dbReference type="InterPro" id="IPR008532">
    <property type="entry name" value="NFACT_RNA-bd"/>
</dbReference>
<comment type="subunit">
    <text evidence="5">Associates with stalled 50S ribosomal subunits. Binds to RqcP.</text>
</comment>
<sequence>MVYYMEWKIREESIMNIDGLSLFPLVKELDAALTGGRIEKIYQPDKLTVVLHIRVPGKTVKLFISANPQSPTIHISSFSGENPAAPPGFCMLLRKHLEDGRIAEIAQHSLDRIVRIDLDVRDESGAITTKSLIFELMGKHSNLVFTHNGIIIDALKRVGLAVNRHRQILPGRQYVLPPGQERLNTLRIPMEEFMATLLSRQDLTLIKAIFGTATGLGPVSVKEICWRANVAPDTPVAGLEPRDIDRIQQQWSSIAASVQTGILRPTVVIDKDSRLLAMACFLLTHLAVYRTKEFSSMNAAAEWVHMTTGPKQQPSGIEALRKPVITEISKLQRKRAVLEEELAEADTAETFRIYADILMAHGHHIRVEPRHPQPENVTLPNLYDPGLQPVIIPIDPLRSGIGNAQKYYARYNKLKRAQQSIRGQLGQLEADISYLESIQVSLDAASSQKEANEIRQELISAGYIARPAKKSRPDTPSAPLTVKAGDGTIILIGRNNRQNDLLTFKIAQPHDLWFHTKDIPGSHVVLRTDSNDPSPQTVLLASRLAAYFSKARYSANVPVDHTRKRYVKKPNGAKPGFVIYDHQTTLFVTPSESEIKSLLH</sequence>
<dbReference type="eggNOG" id="COG1293">
    <property type="taxonomic scope" value="Bacteria"/>
</dbReference>
<dbReference type="InterPro" id="IPR043682">
    <property type="entry name" value="RqcH_bacterial"/>
</dbReference>
<dbReference type="Pfam" id="PF05670">
    <property type="entry name" value="NFACT-R_1"/>
    <property type="match status" value="1"/>
</dbReference>
<evidence type="ECO:0000256" key="2">
    <source>
        <dbReference type="ARBA" id="ARBA00022730"/>
    </source>
</evidence>
<keyword evidence="1 5" id="KW-0820">tRNA-binding</keyword>
<dbReference type="STRING" id="1009370.ALO_14517"/>
<dbReference type="PANTHER" id="PTHR15239:SF6">
    <property type="entry name" value="RIBOSOME QUALITY CONTROL COMPLEX SUBUNIT NEMF"/>
    <property type="match status" value="1"/>
</dbReference>
<evidence type="ECO:0000256" key="4">
    <source>
        <dbReference type="ARBA" id="ARBA00022917"/>
    </source>
</evidence>
<dbReference type="GO" id="GO:0000049">
    <property type="term" value="F:tRNA binding"/>
    <property type="evidence" value="ECO:0007669"/>
    <property type="project" value="UniProtKB-UniRule"/>
</dbReference>
<proteinExistence type="inferred from homology"/>
<evidence type="ECO:0000313" key="8">
    <source>
        <dbReference type="Proteomes" id="UP000003240"/>
    </source>
</evidence>
<keyword evidence="4 5" id="KW-0648">Protein biosynthesis</keyword>
<dbReference type="Proteomes" id="UP000003240">
    <property type="component" value="Unassembled WGS sequence"/>
</dbReference>
<evidence type="ECO:0000256" key="3">
    <source>
        <dbReference type="ARBA" id="ARBA00022884"/>
    </source>
</evidence>
<evidence type="ECO:0000256" key="5">
    <source>
        <dbReference type="HAMAP-Rule" id="MF_00844"/>
    </source>
</evidence>
<dbReference type="GO" id="GO:1990112">
    <property type="term" value="C:RQC complex"/>
    <property type="evidence" value="ECO:0007669"/>
    <property type="project" value="TreeGrafter"/>
</dbReference>
<dbReference type="EMBL" id="AFGF01000126">
    <property type="protein sequence ID" value="EGO63236.1"/>
    <property type="molecule type" value="Genomic_DNA"/>
</dbReference>
<dbReference type="GO" id="GO:0072344">
    <property type="term" value="P:rescue of stalled ribosome"/>
    <property type="evidence" value="ECO:0007669"/>
    <property type="project" value="UniProtKB-UniRule"/>
</dbReference>
<keyword evidence="3 5" id="KW-0694">RNA-binding</keyword>
<comment type="caution">
    <text evidence="7">The sequence shown here is derived from an EMBL/GenBank/DDBJ whole genome shotgun (WGS) entry which is preliminary data.</text>
</comment>
<dbReference type="InterPro" id="IPR051608">
    <property type="entry name" value="RQC_Subunit_NEMF"/>
</dbReference>
<dbReference type="SUPFAM" id="SSF46946">
    <property type="entry name" value="S13-like H2TH domain"/>
    <property type="match status" value="1"/>
</dbReference>
<dbReference type="GO" id="GO:0019843">
    <property type="term" value="F:rRNA binding"/>
    <property type="evidence" value="ECO:0007669"/>
    <property type="project" value="UniProtKB-UniRule"/>
</dbReference>
<dbReference type="Pfam" id="PF05833">
    <property type="entry name" value="NFACT_N"/>
    <property type="match status" value="1"/>
</dbReference>
<evidence type="ECO:0000256" key="1">
    <source>
        <dbReference type="ARBA" id="ARBA00022555"/>
    </source>
</evidence>
<dbReference type="InterPro" id="IPR010979">
    <property type="entry name" value="Ribosomal_uS13-like_H2TH"/>
</dbReference>